<gene>
    <name evidence="5" type="primary">KAP122</name>
    <name evidence="5" type="ORF">FIM1_3243</name>
</gene>
<protein>
    <submittedName>
        <fullName evidence="5">Pleiotropic drug resistance regulatory protein 6</fullName>
    </submittedName>
</protein>
<keyword evidence="4" id="KW-0539">Nucleus</keyword>
<accession>A0ABX6EW00</accession>
<sequence>MDINQIVSLIESFNSSHDSKVINDIQNTLQEHQKSDHGIDLANALLSLDNVSANVKYFGALTYTVQLTSCLHSESQLWSIFQGNLIHLTRLIVMYTTHPTDNSSLIVTITKLMSNLSFIFLTVNQNSDGSINASKFPPWHNPVNTCIKLLQHCNESNLNQWNVNNTEISQNLIQSSMNAEVSYAELIECIKSSEALNKLVLLFTKVIVEDLNKYQSKRNSMSQVYEVVHQHLYISTMAILNYNLENMMSPNFSSEVFQCITSWINYISMARSVSTQGNMDLTEIFNNAINLMCITNANSVEFPYSESVISIFDDVFSNDPTLMSFEIRAKLEAIFLGVSRHSVNLSNDWMMAYMNHLVTNGLYEDLKVLASCVVDFLQISNLDVCNKLFTNIHGDTDENTLMEYIKVLLQLTNFPLVPILQETYSSKMVEFWLDLAEAYGNLSQESLKPNANEIAENIFNQVVQIYLPKNSLMNKQKILEEDDDQSLIHEFDDFRSATQDLMEILWTILGHSKLTIVLIQGVGQADTNNVDLYQVEAMSFLLAKLLDGVNFSQSPFISDAIGENKLIDNLLYLLQTGCKQKETTKTAQILKLDFVKATCTLLGVMATYFHVDSKPLGPIVQCLFECLETSRQYNTVEYAIKMELQLNKTLSLICEHCRRELIPFLPDFIVVLRSIMLPTSPVSHFTREKFVKSIGNIIQMCVSEGPEAQATHISNMVDMIGGLMQNTTDKSDMLSLLSCLSELGSGLSQLPDDEEFIENNPQYLQQLPIFQSYWQQDPMRIRDKVMQLVQYALSQHATDSEFVEVSCLVIGKAICLPDDIPHFLRYPLSDIISFLHSCASNCNYPAALPYIEYQLEKAITGFKDELTPQAFDEIFKQFFLNYYEEYITSDPDLIQSMVSWVNSVLESKPHLALKSQYWSSFIVPEFLKFLQAKEKFTISSTTKFWIKTLNNRRYTQEDTEFINNMFGSMGKQLVYQTMYSLFHAQRSDVPQYAELIRTLFAKYSMPMKGWLTEVLPEITGKPITFHERFINKLTVTRASRATSNIVLEWWLDCNGLPSLQ</sequence>
<reference evidence="5 6" key="1">
    <citation type="submission" date="2016-03" db="EMBL/GenBank/DDBJ databases">
        <title>How can Kluyveromyces marxianus grow so fast - potential evolutionary course in Saccharomyces Complex revealed by comparative genomics.</title>
        <authorList>
            <person name="Mo W."/>
            <person name="Lu W."/>
            <person name="Yang X."/>
            <person name="Qi J."/>
            <person name="Lv H."/>
        </authorList>
    </citation>
    <scope>NUCLEOTIDE SEQUENCE [LARGE SCALE GENOMIC DNA]</scope>
    <source>
        <strain evidence="5 6">FIM1</strain>
    </source>
</reference>
<evidence type="ECO:0000313" key="5">
    <source>
        <dbReference type="EMBL" id="QGN16530.1"/>
    </source>
</evidence>
<keyword evidence="6" id="KW-1185">Reference proteome</keyword>
<evidence type="ECO:0000313" key="6">
    <source>
        <dbReference type="Proteomes" id="UP000422736"/>
    </source>
</evidence>
<comment type="similarity">
    <text evidence="2">Belongs to the importin beta family.</text>
</comment>
<dbReference type="PANTHER" id="PTHR12363:SF33">
    <property type="entry name" value="IMPORTIN-13"/>
    <property type="match status" value="1"/>
</dbReference>
<dbReference type="Proteomes" id="UP000422736">
    <property type="component" value="Chromosome 5"/>
</dbReference>
<dbReference type="InterPro" id="IPR016024">
    <property type="entry name" value="ARM-type_fold"/>
</dbReference>
<dbReference type="Gene3D" id="1.25.10.10">
    <property type="entry name" value="Leucine-rich Repeat Variant"/>
    <property type="match status" value="1"/>
</dbReference>
<comment type="subcellular location">
    <subcellularLocation>
        <location evidence="1">Nucleus</location>
    </subcellularLocation>
</comment>
<evidence type="ECO:0000256" key="4">
    <source>
        <dbReference type="ARBA" id="ARBA00023242"/>
    </source>
</evidence>
<evidence type="ECO:0000256" key="3">
    <source>
        <dbReference type="ARBA" id="ARBA00022448"/>
    </source>
</evidence>
<keyword evidence="3" id="KW-0813">Transport</keyword>
<dbReference type="PANTHER" id="PTHR12363">
    <property type="entry name" value="TRANSPORTIN 3 AND IMPORTIN 13"/>
    <property type="match status" value="1"/>
</dbReference>
<organism evidence="5 6">
    <name type="scientific">Kluyveromyces marxianus</name>
    <name type="common">Yeast</name>
    <name type="synonym">Candida kefyr</name>
    <dbReference type="NCBI Taxonomy" id="4911"/>
    <lineage>
        <taxon>Eukaryota</taxon>
        <taxon>Fungi</taxon>
        <taxon>Dikarya</taxon>
        <taxon>Ascomycota</taxon>
        <taxon>Saccharomycotina</taxon>
        <taxon>Saccharomycetes</taxon>
        <taxon>Saccharomycetales</taxon>
        <taxon>Saccharomycetaceae</taxon>
        <taxon>Kluyveromyces</taxon>
    </lineage>
</organism>
<proteinExistence type="inferred from homology"/>
<name>A0ABX6EW00_KLUMA</name>
<dbReference type="EMBL" id="CP015058">
    <property type="protein sequence ID" value="QGN16530.1"/>
    <property type="molecule type" value="Genomic_DNA"/>
</dbReference>
<evidence type="ECO:0000256" key="1">
    <source>
        <dbReference type="ARBA" id="ARBA00004123"/>
    </source>
</evidence>
<dbReference type="InterPro" id="IPR051345">
    <property type="entry name" value="Importin_beta-like_NTR"/>
</dbReference>
<dbReference type="SUPFAM" id="SSF48371">
    <property type="entry name" value="ARM repeat"/>
    <property type="match status" value="1"/>
</dbReference>
<evidence type="ECO:0000256" key="2">
    <source>
        <dbReference type="ARBA" id="ARBA00007991"/>
    </source>
</evidence>
<dbReference type="InterPro" id="IPR011989">
    <property type="entry name" value="ARM-like"/>
</dbReference>